<accession>A0A1B2IEW8</accession>
<evidence type="ECO:0000313" key="1">
    <source>
        <dbReference type="EMBL" id="ANZ49782.1"/>
    </source>
</evidence>
<keyword evidence="2" id="KW-1185">Reference proteome</keyword>
<proteinExistence type="predicted"/>
<gene>
    <name evidence="1" type="ORF">MACHINA_144</name>
</gene>
<dbReference type="Proteomes" id="UP000229939">
    <property type="component" value="Segment"/>
</dbReference>
<protein>
    <submittedName>
        <fullName evidence="1">Uncharacterized protein</fullName>
    </submittedName>
</protein>
<sequence>MLKPKKRKDRVYLMRATNGGYVVRSETKRRALTQDAIDGILLVYSPEYNYPCANRVVRLVLDMVYRNNRKKVMLKEFSWETFTPSPEKFRVPTDGVMGRELDWSRLLTKPVISENAKAAIGGLEIKGVQLKQSKLKTDDIQELVKEFGVVAEQQLIDRFMRNEQPTQEEYEQAQAIGRLMLHRWLEKQNC</sequence>
<evidence type="ECO:0000313" key="2">
    <source>
        <dbReference type="Proteomes" id="UP000229939"/>
    </source>
</evidence>
<dbReference type="EMBL" id="KX397370">
    <property type="protein sequence ID" value="ANZ49782.1"/>
    <property type="molecule type" value="Genomic_DNA"/>
</dbReference>
<reference evidence="2" key="1">
    <citation type="submission" date="2016-06" db="EMBL/GenBank/DDBJ databases">
        <authorList>
            <person name="Berg J.A."/>
            <person name="Smith H.G."/>
            <person name="Hyde J.R."/>
            <person name="Merrill B.D."/>
            <person name="Sharma R."/>
            <person name="Breakwell D.P."/>
            <person name="Hope S."/>
            <person name="Grose J.H."/>
        </authorList>
    </citation>
    <scope>NUCLEOTIDE SEQUENCE [LARGE SCALE GENOMIC DNA]</scope>
</reference>
<name>A0A1B2IEW8_9CAUD</name>
<organism evidence="1 2">
    <name type="scientific">Erwinia phage Machina</name>
    <dbReference type="NCBI Taxonomy" id="1883375"/>
    <lineage>
        <taxon>Viruses</taxon>
        <taxon>Duplodnaviria</taxon>
        <taxon>Heunggongvirae</taxon>
        <taxon>Uroviricota</taxon>
        <taxon>Caudoviricetes</taxon>
        <taxon>Chimalliviridae</taxon>
        <taxon>Machinavirus</taxon>
        <taxon>Machinavirus machina</taxon>
    </lineage>
</organism>